<evidence type="ECO:0000256" key="2">
    <source>
        <dbReference type="SAM" id="Coils"/>
    </source>
</evidence>
<dbReference type="SUPFAM" id="SSF52091">
    <property type="entry name" value="SpoIIaa-like"/>
    <property type="match status" value="1"/>
</dbReference>
<dbReference type="AlphaFoldDB" id="A0A5Q0GZU8"/>
<feature type="compositionally biased region" description="Low complexity" evidence="3">
    <location>
        <begin position="788"/>
        <end position="805"/>
    </location>
</feature>
<keyword evidence="2" id="KW-0175">Coiled coil</keyword>
<dbReference type="InterPro" id="IPR035965">
    <property type="entry name" value="PAS-like_dom_sf"/>
</dbReference>
<dbReference type="Gene3D" id="3.30.450.40">
    <property type="match status" value="1"/>
</dbReference>
<dbReference type="SMART" id="SM00065">
    <property type="entry name" value="GAF"/>
    <property type="match status" value="1"/>
</dbReference>
<feature type="domain" description="STAS" evidence="5">
    <location>
        <begin position="829"/>
        <end position="915"/>
    </location>
</feature>
<dbReference type="InterPro" id="IPR002645">
    <property type="entry name" value="STAS_dom"/>
</dbReference>
<dbReference type="Pfam" id="PF13466">
    <property type="entry name" value="STAS_2"/>
    <property type="match status" value="1"/>
</dbReference>
<dbReference type="Proteomes" id="UP000325787">
    <property type="component" value="Chromosome"/>
</dbReference>
<dbReference type="SMART" id="SM00091">
    <property type="entry name" value="PAS"/>
    <property type="match status" value="2"/>
</dbReference>
<protein>
    <submittedName>
        <fullName evidence="6">PAS domain S-box protein</fullName>
    </submittedName>
</protein>
<evidence type="ECO:0000256" key="1">
    <source>
        <dbReference type="ARBA" id="ARBA00022801"/>
    </source>
</evidence>
<feature type="region of interest" description="Disordered" evidence="3">
    <location>
        <begin position="776"/>
        <end position="831"/>
    </location>
</feature>
<dbReference type="CDD" id="cd00130">
    <property type="entry name" value="PAS"/>
    <property type="match status" value="2"/>
</dbReference>
<dbReference type="CDD" id="cd16936">
    <property type="entry name" value="HATPase_RsbW-like"/>
    <property type="match status" value="1"/>
</dbReference>
<sequence length="937" mass="99209">MGTTSDGGTADPGELVDRLGLLLWEADARSRRYTYVSPAAEALLGHPAARWSGEPGFPASLVHPQDLALWSQRWTATTEQEVVYRVVAADGRLVWLRDRVHPAPGGRLAGAAVDVSPERGGEERRRLLTLLEQDLQRLDDAEEVMAVATRLLGEHLHADRCAYARVEDDEDHFVMSGGHATGLPPLRGRFAMSRFGAAALRAMRAGEPWVVADSRSDQRLGADDRDAYEATGIRAVVSVPVLRDGRFVAGLAVHQATPRRWSAEEVELVSVVVNRCWESVQRVHADLARRDSEQRHRLLVQRATDVIWVLDGDLRFVEVNPAACAVLGFDRDDLLGRRIADFAAAEDVARLADLLGGAAPEVVTEVWNLRRAAEQVLALELSIQVTPTGVQAVGRDVTERQRAEAERELLRQREHEIAEALQRSLLPRELPALDRLATAARYLPAAHHTRIGGDWYEVIALGGTRVALAVGDVVGKGPEAAAVMGQLRTALEGFLLDGHSPAAALERLDAFAARVGGAAGSSCACLTLDWATGVLAWAAAGHPPPLVVAATGTHFLTGENGPVLGVAGRRPYRTHDRRLAPGTSVVLYTDGLVERRGASIDAGLERLADTARDLHGLAPDALVTAITGELSAAEREDDVAIVVARYLPEPLRERVPAVPDALSGMRARVRGWAALAGLPADLVDDLQLALGEAAANAIDHAYPDGAGDFDYEVATTATGVHALVRDHGRWRPEPADKGHRGRGIQIIRTVAQRVGFHRGEDGTTVEFDMALEQGAAEPGTVKPGTVKPGTAAPVTTGPEATTPTGGTDGPGGSGAPGGSAGPGVPGGPDGAQVLHLTGDLDLATTNRLRDQLLARIDAADRRPVEVDLTGVGYVSSSGIALLLAASAQAALVERDLIVVVEEGSAPARVLTMSGLRGVAGNDAFRVRTTPGRPASAG</sequence>
<feature type="coiled-coil region" evidence="2">
    <location>
        <begin position="395"/>
        <end position="423"/>
    </location>
</feature>
<dbReference type="Gene3D" id="3.30.750.24">
    <property type="entry name" value="STAS domain"/>
    <property type="match status" value="1"/>
</dbReference>
<proteinExistence type="predicted"/>
<dbReference type="EMBL" id="CP034550">
    <property type="protein sequence ID" value="QFZ19516.1"/>
    <property type="molecule type" value="Genomic_DNA"/>
</dbReference>
<dbReference type="Pfam" id="PF13581">
    <property type="entry name" value="HATPase_c_2"/>
    <property type="match status" value="1"/>
</dbReference>
<dbReference type="InterPro" id="IPR013767">
    <property type="entry name" value="PAS_fold"/>
</dbReference>
<dbReference type="RefSeq" id="WP_051766051.1">
    <property type="nucleotide sequence ID" value="NZ_CP034550.1"/>
</dbReference>
<dbReference type="PANTHER" id="PTHR43156:SF2">
    <property type="entry name" value="STAGE II SPORULATION PROTEIN E"/>
    <property type="match status" value="1"/>
</dbReference>
<evidence type="ECO:0000313" key="7">
    <source>
        <dbReference type="Proteomes" id="UP000325787"/>
    </source>
</evidence>
<dbReference type="Pfam" id="PF07228">
    <property type="entry name" value="SpoIIE"/>
    <property type="match status" value="1"/>
</dbReference>
<dbReference type="InterPro" id="IPR013655">
    <property type="entry name" value="PAS_fold_3"/>
</dbReference>
<dbReference type="NCBIfam" id="TIGR00229">
    <property type="entry name" value="sensory_box"/>
    <property type="match status" value="1"/>
</dbReference>
<dbReference type="Gene3D" id="3.30.565.10">
    <property type="entry name" value="Histidine kinase-like ATPase, C-terminal domain"/>
    <property type="match status" value="1"/>
</dbReference>
<dbReference type="SUPFAM" id="SSF81606">
    <property type="entry name" value="PP2C-like"/>
    <property type="match status" value="1"/>
</dbReference>
<evidence type="ECO:0000259" key="5">
    <source>
        <dbReference type="PROSITE" id="PS50801"/>
    </source>
</evidence>
<keyword evidence="7" id="KW-1185">Reference proteome</keyword>
<dbReference type="Pfam" id="PF00989">
    <property type="entry name" value="PAS"/>
    <property type="match status" value="1"/>
</dbReference>
<dbReference type="KEGG" id="ssyi:EKG83_20625"/>
<keyword evidence="1" id="KW-0378">Hydrolase</keyword>
<organism evidence="6 7">
    <name type="scientific">Saccharothrix syringae</name>
    <name type="common">Nocardiopsis syringae</name>
    <dbReference type="NCBI Taxonomy" id="103733"/>
    <lineage>
        <taxon>Bacteria</taxon>
        <taxon>Bacillati</taxon>
        <taxon>Actinomycetota</taxon>
        <taxon>Actinomycetes</taxon>
        <taxon>Pseudonocardiales</taxon>
        <taxon>Pseudonocardiaceae</taxon>
        <taxon>Saccharothrix</taxon>
    </lineage>
</organism>
<dbReference type="Pfam" id="PF01590">
    <property type="entry name" value="GAF"/>
    <property type="match status" value="1"/>
</dbReference>
<feature type="compositionally biased region" description="Gly residues" evidence="3">
    <location>
        <begin position="806"/>
        <end position="829"/>
    </location>
</feature>
<dbReference type="InterPro" id="IPR003594">
    <property type="entry name" value="HATPase_dom"/>
</dbReference>
<dbReference type="SUPFAM" id="SSF55781">
    <property type="entry name" value="GAF domain-like"/>
    <property type="match status" value="1"/>
</dbReference>
<name>A0A5Q0GZU8_SACSY</name>
<dbReference type="SUPFAM" id="SSF55785">
    <property type="entry name" value="PYP-like sensor domain (PAS domain)"/>
    <property type="match status" value="2"/>
</dbReference>
<gene>
    <name evidence="6" type="ORF">EKG83_20625</name>
</gene>
<evidence type="ECO:0000313" key="6">
    <source>
        <dbReference type="EMBL" id="QFZ19516.1"/>
    </source>
</evidence>
<dbReference type="Pfam" id="PF08447">
    <property type="entry name" value="PAS_3"/>
    <property type="match status" value="1"/>
</dbReference>
<evidence type="ECO:0000256" key="3">
    <source>
        <dbReference type="SAM" id="MobiDB-lite"/>
    </source>
</evidence>
<dbReference type="InterPro" id="IPR001932">
    <property type="entry name" value="PPM-type_phosphatase-like_dom"/>
</dbReference>
<dbReference type="SUPFAM" id="SSF55874">
    <property type="entry name" value="ATPase domain of HSP90 chaperone/DNA topoisomerase II/histidine kinase"/>
    <property type="match status" value="1"/>
</dbReference>
<dbReference type="InterPro" id="IPR029016">
    <property type="entry name" value="GAF-like_dom_sf"/>
</dbReference>
<dbReference type="InterPro" id="IPR036890">
    <property type="entry name" value="HATPase_C_sf"/>
</dbReference>
<dbReference type="PANTHER" id="PTHR43156">
    <property type="entry name" value="STAGE II SPORULATION PROTEIN E-RELATED"/>
    <property type="match status" value="1"/>
</dbReference>
<dbReference type="Gene3D" id="3.60.40.10">
    <property type="entry name" value="PPM-type phosphatase domain"/>
    <property type="match status" value="1"/>
</dbReference>
<dbReference type="InterPro" id="IPR003018">
    <property type="entry name" value="GAF"/>
</dbReference>
<dbReference type="InterPro" id="IPR058548">
    <property type="entry name" value="MlaB-like_STAS"/>
</dbReference>
<dbReference type="InterPro" id="IPR036457">
    <property type="entry name" value="PPM-type-like_dom_sf"/>
</dbReference>
<dbReference type="Gene3D" id="3.30.450.20">
    <property type="entry name" value="PAS domain"/>
    <property type="match status" value="2"/>
</dbReference>
<dbReference type="PROSITE" id="PS50112">
    <property type="entry name" value="PAS"/>
    <property type="match status" value="1"/>
</dbReference>
<accession>A0A5Q0GZU8</accession>
<evidence type="ECO:0000259" key="4">
    <source>
        <dbReference type="PROSITE" id="PS50112"/>
    </source>
</evidence>
<dbReference type="SMART" id="SM00331">
    <property type="entry name" value="PP2C_SIG"/>
    <property type="match status" value="1"/>
</dbReference>
<dbReference type="InterPro" id="IPR036513">
    <property type="entry name" value="STAS_dom_sf"/>
</dbReference>
<dbReference type="GO" id="GO:0016791">
    <property type="term" value="F:phosphatase activity"/>
    <property type="evidence" value="ECO:0007669"/>
    <property type="project" value="TreeGrafter"/>
</dbReference>
<dbReference type="PROSITE" id="PS50801">
    <property type="entry name" value="STAS"/>
    <property type="match status" value="1"/>
</dbReference>
<reference evidence="7" key="1">
    <citation type="journal article" date="2021" name="Curr. Microbiol.">
        <title>Complete genome of nocamycin-producing strain Saccharothrix syringae NRRL B-16468 reveals the biosynthetic potential for secondary metabolites.</title>
        <authorList>
            <person name="Mo X."/>
            <person name="Yang S."/>
        </authorList>
    </citation>
    <scope>NUCLEOTIDE SEQUENCE [LARGE SCALE GENOMIC DNA]</scope>
    <source>
        <strain evidence="7">ATCC 51364 / DSM 43886 / JCM 6844 / KCTC 9398 / NBRC 14523 / NRRL B-16468 / INA 2240</strain>
    </source>
</reference>
<dbReference type="InterPro" id="IPR052016">
    <property type="entry name" value="Bact_Sigma-Reg"/>
</dbReference>
<dbReference type="CDD" id="cd07043">
    <property type="entry name" value="STAS_anti-anti-sigma_factors"/>
    <property type="match status" value="1"/>
</dbReference>
<dbReference type="OrthoDB" id="163538at2"/>
<feature type="domain" description="PAS" evidence="4">
    <location>
        <begin position="292"/>
        <end position="355"/>
    </location>
</feature>
<dbReference type="InterPro" id="IPR000014">
    <property type="entry name" value="PAS"/>
</dbReference>